<dbReference type="FunFam" id="3.30.1370.10:FF:000038">
    <property type="entry name" value="exosome complex component RRP40"/>
    <property type="match status" value="1"/>
</dbReference>
<dbReference type="Pfam" id="PF21262">
    <property type="entry name" value="RRP40_S1"/>
    <property type="match status" value="2"/>
</dbReference>
<evidence type="ECO:0000256" key="1">
    <source>
        <dbReference type="ARBA" id="ARBA00004123"/>
    </source>
</evidence>
<feature type="transmembrane region" description="Helical" evidence="4">
    <location>
        <begin position="69"/>
        <end position="93"/>
    </location>
</feature>
<evidence type="ECO:0000256" key="4">
    <source>
        <dbReference type="SAM" id="Phobius"/>
    </source>
</evidence>
<dbReference type="FunFam" id="2.40.50.100:FF:000054">
    <property type="entry name" value="Exosome complex exonuclease RRP40"/>
    <property type="match status" value="1"/>
</dbReference>
<dbReference type="SUPFAM" id="SSF110324">
    <property type="entry name" value="Ribosomal L27 protein-like"/>
    <property type="match status" value="1"/>
</dbReference>
<comment type="caution">
    <text evidence="7">The sequence shown here is derived from an EMBL/GenBank/DDBJ whole genome shotgun (WGS) entry which is preliminary data.</text>
</comment>
<keyword evidence="8" id="KW-1185">Reference proteome</keyword>
<evidence type="ECO:0000313" key="8">
    <source>
        <dbReference type="Proteomes" id="UP000631114"/>
    </source>
</evidence>
<dbReference type="GO" id="GO:0071051">
    <property type="term" value="P:poly(A)-dependent snoRNA 3'-end processing"/>
    <property type="evidence" value="ECO:0007669"/>
    <property type="project" value="TreeGrafter"/>
</dbReference>
<dbReference type="AlphaFoldDB" id="A0A835HRL0"/>
<evidence type="ECO:0000259" key="5">
    <source>
        <dbReference type="Pfam" id="PF15985"/>
    </source>
</evidence>
<dbReference type="Proteomes" id="UP000631114">
    <property type="component" value="Unassembled WGS sequence"/>
</dbReference>
<name>A0A835HRL0_9MAGN</name>
<proteinExistence type="predicted"/>
<dbReference type="InterPro" id="IPR012340">
    <property type="entry name" value="NA-bd_OB-fold"/>
</dbReference>
<accession>A0A835HRL0</accession>
<dbReference type="SUPFAM" id="SSF50249">
    <property type="entry name" value="Nucleic acid-binding proteins"/>
    <property type="match status" value="1"/>
</dbReference>
<dbReference type="GO" id="GO:0000467">
    <property type="term" value="P:exonucleolytic trimming to generate mature 3'-end of 5.8S rRNA from tricistronic rRNA transcript (SSU-rRNA, 5.8S rRNA, LSU-rRNA)"/>
    <property type="evidence" value="ECO:0007669"/>
    <property type="project" value="TreeGrafter"/>
</dbReference>
<keyword evidence="4" id="KW-0812">Transmembrane</keyword>
<feature type="domain" description="Exosome complex exonuclease Rrp40 N-terminal" evidence="6">
    <location>
        <begin position="31"/>
        <end position="68"/>
    </location>
</feature>
<keyword evidence="3" id="KW-0694">RNA-binding</keyword>
<dbReference type="GO" id="GO:0000176">
    <property type="term" value="C:nuclear exosome (RNase complex)"/>
    <property type="evidence" value="ECO:0007669"/>
    <property type="project" value="TreeGrafter"/>
</dbReference>
<organism evidence="7 8">
    <name type="scientific">Coptis chinensis</name>
    <dbReference type="NCBI Taxonomy" id="261450"/>
    <lineage>
        <taxon>Eukaryota</taxon>
        <taxon>Viridiplantae</taxon>
        <taxon>Streptophyta</taxon>
        <taxon>Embryophyta</taxon>
        <taxon>Tracheophyta</taxon>
        <taxon>Spermatophyta</taxon>
        <taxon>Magnoliopsida</taxon>
        <taxon>Ranunculales</taxon>
        <taxon>Ranunculaceae</taxon>
        <taxon>Coptidoideae</taxon>
        <taxon>Coptis</taxon>
    </lineage>
</organism>
<dbReference type="InterPro" id="IPR041054">
    <property type="entry name" value="Rrp40_N_euk"/>
</dbReference>
<dbReference type="GO" id="GO:0071035">
    <property type="term" value="P:nuclear polyadenylation-dependent rRNA catabolic process"/>
    <property type="evidence" value="ECO:0007669"/>
    <property type="project" value="TreeGrafter"/>
</dbReference>
<keyword evidence="2" id="KW-0271">Exosome</keyword>
<dbReference type="PANTHER" id="PTHR21321">
    <property type="entry name" value="PNAS-3 RELATED"/>
    <property type="match status" value="1"/>
</dbReference>
<dbReference type="InterPro" id="IPR026699">
    <property type="entry name" value="Exosome_RNA_bind1/RRP40/RRP4"/>
</dbReference>
<keyword evidence="4" id="KW-1133">Transmembrane helix</keyword>
<gene>
    <name evidence="7" type="ORF">IFM89_003293</name>
</gene>
<dbReference type="OrthoDB" id="340500at2759"/>
<dbReference type="PANTHER" id="PTHR21321:SF1">
    <property type="entry name" value="EXOSOME COMPLEX COMPONENT RRP40"/>
    <property type="match status" value="1"/>
</dbReference>
<dbReference type="Pfam" id="PF18311">
    <property type="entry name" value="Rrp40_N"/>
    <property type="match status" value="1"/>
</dbReference>
<dbReference type="Gene3D" id="2.40.50.140">
    <property type="entry name" value="Nucleic acid-binding proteins"/>
    <property type="match status" value="2"/>
</dbReference>
<sequence>MVADSKSAFIDQTVVPGDVVLDLSSMSNHTIKLGQGLRQDGDVISVMKAGKLRFSKPNKYWVESSNKRVSIIIIIIIIIIVGKWISSLFYSMYPVEDTVLGIVFDQKADNFLVDIKGPTLAFLPILAFEGGSRRNMPKFEEARRQKEGKKARIKKLDDWRDIHPQWCDRKPKKKERERKYKSQTLKVMGDVEVQCGEEKKLVEKCRNTGTGSCKELGRRLVLQSEVEEGTTLTRKEEIREGNRSMNLQTTLKELQCCLNLLGLECHRTVQGNGYDLWWYMQKIWCSLQGSLMRIFPFSELNIIYFASQVGKLMYVQVVKANADMNPELSCTDVNGKAAEFGPLKHATCLNHQLVCHEFVSSFKQSFGDKKFICQFVIYRLLSSPTCPVLEALGKKLSFEIAVGVNGRVWVNAKSPSTVILVSNAIMTSESLTGVQQRIMVEKLMQRVQ</sequence>
<evidence type="ECO:0000256" key="2">
    <source>
        <dbReference type="ARBA" id="ARBA00022835"/>
    </source>
</evidence>
<dbReference type="GO" id="GO:0003723">
    <property type="term" value="F:RNA binding"/>
    <property type="evidence" value="ECO:0007669"/>
    <property type="project" value="UniProtKB-KW"/>
</dbReference>
<dbReference type="InterPro" id="IPR036612">
    <property type="entry name" value="KH_dom_type_1_sf"/>
</dbReference>
<dbReference type="InterPro" id="IPR004088">
    <property type="entry name" value="KH_dom_type_1"/>
</dbReference>
<dbReference type="GO" id="GO:0071038">
    <property type="term" value="P:TRAMP-dependent tRNA surveillance pathway"/>
    <property type="evidence" value="ECO:0007669"/>
    <property type="project" value="TreeGrafter"/>
</dbReference>
<evidence type="ECO:0000256" key="3">
    <source>
        <dbReference type="ARBA" id="ARBA00022884"/>
    </source>
</evidence>
<dbReference type="EMBL" id="JADFTS010000005">
    <property type="protein sequence ID" value="KAF9604169.1"/>
    <property type="molecule type" value="Genomic_DNA"/>
</dbReference>
<reference evidence="7 8" key="1">
    <citation type="submission" date="2020-10" db="EMBL/GenBank/DDBJ databases">
        <title>The Coptis chinensis genome and diversification of protoberbering-type alkaloids.</title>
        <authorList>
            <person name="Wang B."/>
            <person name="Shu S."/>
            <person name="Song C."/>
            <person name="Liu Y."/>
        </authorList>
    </citation>
    <scope>NUCLEOTIDE SEQUENCE [LARGE SCALE GENOMIC DNA]</scope>
    <source>
        <strain evidence="7">HL-2020</strain>
        <tissue evidence="7">Leaf</tissue>
    </source>
</reference>
<feature type="domain" description="K Homology" evidence="5">
    <location>
        <begin position="379"/>
        <end position="415"/>
    </location>
</feature>
<dbReference type="Pfam" id="PF15985">
    <property type="entry name" value="KH_6"/>
    <property type="match status" value="1"/>
</dbReference>
<dbReference type="SUPFAM" id="SSF54791">
    <property type="entry name" value="Eukaryotic type KH-domain (KH-domain type I)"/>
    <property type="match status" value="1"/>
</dbReference>
<dbReference type="GO" id="GO:0034475">
    <property type="term" value="P:U4 snRNA 3'-end processing"/>
    <property type="evidence" value="ECO:0007669"/>
    <property type="project" value="TreeGrafter"/>
</dbReference>
<dbReference type="GO" id="GO:0071034">
    <property type="term" value="P:CUT catabolic process"/>
    <property type="evidence" value="ECO:0007669"/>
    <property type="project" value="TreeGrafter"/>
</dbReference>
<keyword evidence="4" id="KW-0472">Membrane</keyword>
<protein>
    <recommendedName>
        <fullName evidence="9">Ribosomal RNA-processing protein 40</fullName>
    </recommendedName>
</protein>
<dbReference type="Gene3D" id="3.30.1370.10">
    <property type="entry name" value="K Homology domain, type 1"/>
    <property type="match status" value="1"/>
</dbReference>
<dbReference type="GO" id="GO:0000177">
    <property type="term" value="C:cytoplasmic exosome (RNase complex)"/>
    <property type="evidence" value="ECO:0007669"/>
    <property type="project" value="TreeGrafter"/>
</dbReference>
<comment type="subcellular location">
    <subcellularLocation>
        <location evidence="1">Nucleus</location>
    </subcellularLocation>
</comment>
<evidence type="ECO:0008006" key="9">
    <source>
        <dbReference type="Google" id="ProtNLM"/>
    </source>
</evidence>
<dbReference type="CDD" id="cd22526">
    <property type="entry name" value="KH-I_Rrp40"/>
    <property type="match status" value="1"/>
</dbReference>
<evidence type="ECO:0000313" key="7">
    <source>
        <dbReference type="EMBL" id="KAF9604169.1"/>
    </source>
</evidence>
<dbReference type="InterPro" id="IPR049469">
    <property type="entry name" value="RRP40_KH-I"/>
</dbReference>
<evidence type="ECO:0000259" key="6">
    <source>
        <dbReference type="Pfam" id="PF18311"/>
    </source>
</evidence>
<dbReference type="Gene3D" id="2.40.50.100">
    <property type="match status" value="1"/>
</dbReference>